<name>A0AAW9INP7_CLOPF</name>
<gene>
    <name evidence="1" type="ORF">GNF81_03190</name>
</gene>
<proteinExistence type="predicted"/>
<dbReference type="RefSeq" id="WP_322391499.1">
    <property type="nucleotide sequence ID" value="NZ_WNUW01000012.1"/>
</dbReference>
<dbReference type="Proteomes" id="UP001289066">
    <property type="component" value="Unassembled WGS sequence"/>
</dbReference>
<organism evidence="1 2">
    <name type="scientific">Clostridium perfringens</name>
    <dbReference type="NCBI Taxonomy" id="1502"/>
    <lineage>
        <taxon>Bacteria</taxon>
        <taxon>Bacillati</taxon>
        <taxon>Bacillota</taxon>
        <taxon>Clostridia</taxon>
        <taxon>Eubacteriales</taxon>
        <taxon>Clostridiaceae</taxon>
        <taxon>Clostridium</taxon>
    </lineage>
</organism>
<evidence type="ECO:0000313" key="2">
    <source>
        <dbReference type="Proteomes" id="UP001289066"/>
    </source>
</evidence>
<dbReference type="EMBL" id="WNVG01000005">
    <property type="protein sequence ID" value="MDZ5031814.1"/>
    <property type="molecule type" value="Genomic_DNA"/>
</dbReference>
<comment type="caution">
    <text evidence="1">The sequence shown here is derived from an EMBL/GenBank/DDBJ whole genome shotgun (WGS) entry which is preliminary data.</text>
</comment>
<sequence length="57" mass="6322">MNSKVVKIYAAIVGGLKHAKVLSNLDIDFISITVNNTKLYSIILINTFINADLKLCR</sequence>
<reference evidence="1" key="1">
    <citation type="submission" date="2019-11" db="EMBL/GenBank/DDBJ databases">
        <title>Characterization of Clostridium perfringens isolates from swine manure treated agricultural soils.</title>
        <authorList>
            <person name="Wushke S.T."/>
        </authorList>
    </citation>
    <scope>NUCLEOTIDE SEQUENCE</scope>
    <source>
        <strain evidence="1">X15</strain>
    </source>
</reference>
<protein>
    <submittedName>
        <fullName evidence="1">Uncharacterized protein</fullName>
    </submittedName>
</protein>
<evidence type="ECO:0000313" key="1">
    <source>
        <dbReference type="EMBL" id="MDZ5031814.1"/>
    </source>
</evidence>
<accession>A0AAW9INP7</accession>
<dbReference type="AlphaFoldDB" id="A0AAW9INP7"/>